<dbReference type="InterPro" id="IPR014163">
    <property type="entry name" value="Tol-Pal_TolQ"/>
</dbReference>
<name>D0LGN1_HALO1</name>
<reference evidence="12 13" key="1">
    <citation type="journal article" date="2010" name="Stand. Genomic Sci.">
        <title>Complete genome sequence of Haliangium ochraceum type strain (SMP-2).</title>
        <authorList>
            <consortium name="US DOE Joint Genome Institute (JGI-PGF)"/>
            <person name="Ivanova N."/>
            <person name="Daum C."/>
            <person name="Lang E."/>
            <person name="Abt B."/>
            <person name="Kopitz M."/>
            <person name="Saunders E."/>
            <person name="Lapidus A."/>
            <person name="Lucas S."/>
            <person name="Glavina Del Rio T."/>
            <person name="Nolan M."/>
            <person name="Tice H."/>
            <person name="Copeland A."/>
            <person name="Cheng J.F."/>
            <person name="Chen F."/>
            <person name="Bruce D."/>
            <person name="Goodwin L."/>
            <person name="Pitluck S."/>
            <person name="Mavromatis K."/>
            <person name="Pati A."/>
            <person name="Mikhailova N."/>
            <person name="Chen A."/>
            <person name="Palaniappan K."/>
            <person name="Land M."/>
            <person name="Hauser L."/>
            <person name="Chang Y.J."/>
            <person name="Jeffries C.D."/>
            <person name="Detter J.C."/>
            <person name="Brettin T."/>
            <person name="Rohde M."/>
            <person name="Goker M."/>
            <person name="Bristow J."/>
            <person name="Markowitz V."/>
            <person name="Eisen J.A."/>
            <person name="Hugenholtz P."/>
            <person name="Kyrpides N.C."/>
            <person name="Klenk H.P."/>
        </authorList>
    </citation>
    <scope>NUCLEOTIDE SEQUENCE [LARGE SCALE GENOMIC DNA]</scope>
    <source>
        <strain evidence="13">DSM 14365 / CIP 107738 / JCM 11303 / AJ 13395 / SMP-2</strain>
    </source>
</reference>
<feature type="transmembrane region" description="Helical" evidence="10">
    <location>
        <begin position="139"/>
        <end position="160"/>
    </location>
</feature>
<sequence length="232" mass="25915">MLDFLHILAAAGQLDLASLILQAHWVVKAVMALLALMSIIGWYIIGSKHIHIRRATKESNKFLESFWRTRDIEQIYKQAKGLQNSPISAMFLAGYTELAKLEADERPTRDKEADLENVERALRRTQTIETTKLENMIPFLATTGSAAPFIGLFGTVWGIMNSFTSLGSGAANIQTVAPGIAEALFATAIGLVAAIPAVMAYNYFTRRIRIQVSHMNTFEQDYLNIIRRHFLS</sequence>
<evidence type="ECO:0000256" key="7">
    <source>
        <dbReference type="ARBA" id="ARBA00023136"/>
    </source>
</evidence>
<keyword evidence="2" id="KW-1003">Cell membrane</keyword>
<comment type="similarity">
    <text evidence="9">Belongs to the exbB/tolQ family.</text>
</comment>
<keyword evidence="4" id="KW-0132">Cell division</keyword>
<evidence type="ECO:0000313" key="12">
    <source>
        <dbReference type="EMBL" id="ACY12777.1"/>
    </source>
</evidence>
<keyword evidence="3" id="KW-0997">Cell inner membrane</keyword>
<dbReference type="EMBL" id="CP001804">
    <property type="protein sequence ID" value="ACY12777.1"/>
    <property type="molecule type" value="Genomic_DNA"/>
</dbReference>
<dbReference type="STRING" id="502025.Hoch_0136"/>
<comment type="subcellular location">
    <subcellularLocation>
        <location evidence="1">Cell membrane</location>
        <topology evidence="1">Multi-pass membrane protein</topology>
    </subcellularLocation>
    <subcellularLocation>
        <location evidence="9">Membrane</location>
        <topology evidence="9">Multi-pass membrane protein</topology>
    </subcellularLocation>
</comment>
<keyword evidence="13" id="KW-1185">Reference proteome</keyword>
<dbReference type="GO" id="GO:0017038">
    <property type="term" value="P:protein import"/>
    <property type="evidence" value="ECO:0007669"/>
    <property type="project" value="TreeGrafter"/>
</dbReference>
<evidence type="ECO:0000256" key="8">
    <source>
        <dbReference type="ARBA" id="ARBA00023306"/>
    </source>
</evidence>
<keyword evidence="5 10" id="KW-0812">Transmembrane</keyword>
<feature type="domain" description="MotA/TolQ/ExbB proton channel" evidence="11">
    <location>
        <begin position="84"/>
        <end position="216"/>
    </location>
</feature>
<dbReference type="Pfam" id="PF01618">
    <property type="entry name" value="MotA_ExbB"/>
    <property type="match status" value="1"/>
</dbReference>
<dbReference type="PANTHER" id="PTHR30625">
    <property type="entry name" value="PROTEIN TOLQ"/>
    <property type="match status" value="1"/>
</dbReference>
<dbReference type="GO" id="GO:0005886">
    <property type="term" value="C:plasma membrane"/>
    <property type="evidence" value="ECO:0007669"/>
    <property type="project" value="UniProtKB-SubCell"/>
</dbReference>
<accession>D0LGN1</accession>
<keyword evidence="7 10" id="KW-0472">Membrane</keyword>
<dbReference type="RefSeq" id="WP_012825404.1">
    <property type="nucleotide sequence ID" value="NC_013440.1"/>
</dbReference>
<keyword evidence="9" id="KW-0653">Protein transport</keyword>
<feature type="transmembrane region" description="Helical" evidence="10">
    <location>
        <begin position="25"/>
        <end position="45"/>
    </location>
</feature>
<evidence type="ECO:0000259" key="11">
    <source>
        <dbReference type="Pfam" id="PF01618"/>
    </source>
</evidence>
<keyword evidence="6 10" id="KW-1133">Transmembrane helix</keyword>
<dbReference type="OrthoDB" id="9805133at2"/>
<dbReference type="PANTHER" id="PTHR30625:SF3">
    <property type="entry name" value="TOL-PAL SYSTEM PROTEIN TOLQ"/>
    <property type="match status" value="1"/>
</dbReference>
<proteinExistence type="inferred from homology"/>
<dbReference type="eggNOG" id="COG0811">
    <property type="taxonomic scope" value="Bacteria"/>
</dbReference>
<dbReference type="InterPro" id="IPR002898">
    <property type="entry name" value="MotA_ExbB_proton_chnl"/>
</dbReference>
<dbReference type="InterPro" id="IPR050790">
    <property type="entry name" value="ExbB/TolQ_transport"/>
</dbReference>
<dbReference type="KEGG" id="hoh:Hoch_0136"/>
<evidence type="ECO:0000256" key="3">
    <source>
        <dbReference type="ARBA" id="ARBA00022519"/>
    </source>
</evidence>
<dbReference type="Proteomes" id="UP000001880">
    <property type="component" value="Chromosome"/>
</dbReference>
<evidence type="ECO:0000256" key="5">
    <source>
        <dbReference type="ARBA" id="ARBA00022692"/>
    </source>
</evidence>
<evidence type="ECO:0000313" key="13">
    <source>
        <dbReference type="Proteomes" id="UP000001880"/>
    </source>
</evidence>
<protein>
    <submittedName>
        <fullName evidence="12">Protein TolQ</fullName>
    </submittedName>
</protein>
<evidence type="ECO:0000256" key="9">
    <source>
        <dbReference type="RuleBase" id="RU004057"/>
    </source>
</evidence>
<evidence type="ECO:0000256" key="10">
    <source>
        <dbReference type="SAM" id="Phobius"/>
    </source>
</evidence>
<organism evidence="12 13">
    <name type="scientific">Haliangium ochraceum (strain DSM 14365 / JCM 11303 / SMP-2)</name>
    <dbReference type="NCBI Taxonomy" id="502025"/>
    <lineage>
        <taxon>Bacteria</taxon>
        <taxon>Pseudomonadati</taxon>
        <taxon>Myxococcota</taxon>
        <taxon>Polyangia</taxon>
        <taxon>Haliangiales</taxon>
        <taxon>Kofleriaceae</taxon>
        <taxon>Haliangium</taxon>
    </lineage>
</organism>
<evidence type="ECO:0000256" key="1">
    <source>
        <dbReference type="ARBA" id="ARBA00004651"/>
    </source>
</evidence>
<dbReference type="HOGENOM" id="CLU_053325_2_2_7"/>
<dbReference type="GO" id="GO:0043213">
    <property type="term" value="P:bacteriocin transport"/>
    <property type="evidence" value="ECO:0007669"/>
    <property type="project" value="InterPro"/>
</dbReference>
<gene>
    <name evidence="12" type="ordered locus">Hoch_0136</name>
</gene>
<keyword evidence="8" id="KW-0131">Cell cycle</keyword>
<feature type="transmembrane region" description="Helical" evidence="10">
    <location>
        <begin position="180"/>
        <end position="204"/>
    </location>
</feature>
<evidence type="ECO:0000256" key="2">
    <source>
        <dbReference type="ARBA" id="ARBA00022475"/>
    </source>
</evidence>
<keyword evidence="9" id="KW-0813">Transport</keyword>
<dbReference type="NCBIfam" id="TIGR02796">
    <property type="entry name" value="tolQ"/>
    <property type="match status" value="1"/>
</dbReference>
<evidence type="ECO:0000256" key="6">
    <source>
        <dbReference type="ARBA" id="ARBA00022989"/>
    </source>
</evidence>
<evidence type="ECO:0000256" key="4">
    <source>
        <dbReference type="ARBA" id="ARBA00022618"/>
    </source>
</evidence>
<dbReference type="AlphaFoldDB" id="D0LGN1"/>
<dbReference type="GO" id="GO:0051301">
    <property type="term" value="P:cell division"/>
    <property type="evidence" value="ECO:0007669"/>
    <property type="project" value="UniProtKB-KW"/>
</dbReference>